<feature type="compositionally biased region" description="Low complexity" evidence="1">
    <location>
        <begin position="19"/>
        <end position="31"/>
    </location>
</feature>
<protein>
    <submittedName>
        <fullName evidence="2">Uncharacterized protein</fullName>
    </submittedName>
</protein>
<gene>
    <name evidence="2" type="ORF">A7U60_g2651</name>
</gene>
<comment type="caution">
    <text evidence="2">The sequence shown here is derived from an EMBL/GenBank/DDBJ whole genome shotgun (WGS) entry which is preliminary data.</text>
</comment>
<reference evidence="2" key="1">
    <citation type="submission" date="2016-06" db="EMBL/GenBank/DDBJ databases">
        <title>Draft Genome sequence of the fungus Inonotus baumii.</title>
        <authorList>
            <person name="Zhu H."/>
            <person name="Lin W."/>
        </authorList>
    </citation>
    <scope>NUCLEOTIDE SEQUENCE</scope>
    <source>
        <strain evidence="2">821</strain>
    </source>
</reference>
<dbReference type="AlphaFoldDB" id="A0A9Q5I212"/>
<proteinExistence type="predicted"/>
<evidence type="ECO:0000313" key="2">
    <source>
        <dbReference type="EMBL" id="OCB90189.1"/>
    </source>
</evidence>
<evidence type="ECO:0000313" key="3">
    <source>
        <dbReference type="Proteomes" id="UP000757232"/>
    </source>
</evidence>
<feature type="region of interest" description="Disordered" evidence="1">
    <location>
        <begin position="1"/>
        <end position="81"/>
    </location>
</feature>
<keyword evidence="3" id="KW-1185">Reference proteome</keyword>
<organism evidence="2 3">
    <name type="scientific">Sanghuangporus baumii</name>
    <name type="common">Phellinus baumii</name>
    <dbReference type="NCBI Taxonomy" id="108892"/>
    <lineage>
        <taxon>Eukaryota</taxon>
        <taxon>Fungi</taxon>
        <taxon>Dikarya</taxon>
        <taxon>Basidiomycota</taxon>
        <taxon>Agaricomycotina</taxon>
        <taxon>Agaricomycetes</taxon>
        <taxon>Hymenochaetales</taxon>
        <taxon>Hymenochaetaceae</taxon>
        <taxon>Sanghuangporus</taxon>
    </lineage>
</organism>
<dbReference type="EMBL" id="LNZH02000140">
    <property type="protein sequence ID" value="OCB90189.1"/>
    <property type="molecule type" value="Genomic_DNA"/>
</dbReference>
<name>A0A9Q5I212_SANBA</name>
<accession>A0A9Q5I212</accession>
<evidence type="ECO:0000256" key="1">
    <source>
        <dbReference type="SAM" id="MobiDB-lite"/>
    </source>
</evidence>
<dbReference type="Proteomes" id="UP000757232">
    <property type="component" value="Unassembled WGS sequence"/>
</dbReference>
<sequence length="108" mass="11676">MMVKIVRTPSDLNSSTLLEQQPQASEATATAEADDGQYLQNGGLGKKPLVKDSHVASVSAKSPCVNPHPPIDLSHPSTESTARVPDIEEVFNHLSNNEPEPLYDDNKK</sequence>